<comment type="caution">
    <text evidence="2">The sequence shown here is derived from an EMBL/GenBank/DDBJ whole genome shotgun (WGS) entry which is preliminary data.</text>
</comment>
<proteinExistence type="predicted"/>
<gene>
    <name evidence="2" type="ORF">ABFB10_08340</name>
</gene>
<evidence type="ECO:0000256" key="1">
    <source>
        <dbReference type="SAM" id="MobiDB-lite"/>
    </source>
</evidence>
<evidence type="ECO:0000313" key="3">
    <source>
        <dbReference type="Proteomes" id="UP001428774"/>
    </source>
</evidence>
<name>A0AAW9SAN6_9RHOB</name>
<reference evidence="2 3" key="1">
    <citation type="submission" date="2024-05" db="EMBL/GenBank/DDBJ databases">
        <title>Genome sequence of Ponticoccus litoralis KCCM 90028.</title>
        <authorList>
            <person name="Kim J.M."/>
            <person name="Lee J.K."/>
            <person name="Choi B.J."/>
            <person name="Bayburt H."/>
            <person name="Baek J.H."/>
            <person name="Jeon C.O."/>
        </authorList>
    </citation>
    <scope>NUCLEOTIDE SEQUENCE [LARGE SCALE GENOMIC DNA]</scope>
    <source>
        <strain evidence="2 3">KCCM 90028</strain>
    </source>
</reference>
<dbReference type="AlphaFoldDB" id="A0AAW9SAN6"/>
<dbReference type="EMBL" id="JBDNCH010000002">
    <property type="protein sequence ID" value="MEN9061049.1"/>
    <property type="molecule type" value="Genomic_DNA"/>
</dbReference>
<protein>
    <submittedName>
        <fullName evidence="2">Uncharacterized protein</fullName>
    </submittedName>
</protein>
<dbReference type="RefSeq" id="WP_347166162.1">
    <property type="nucleotide sequence ID" value="NZ_JBDNCH010000002.1"/>
</dbReference>
<accession>A0AAW9SAN6</accession>
<sequence length="44" mass="4565">MWPTVMSVPFTVATTLSTASSSSGLRGQRGGERRGGGCEDLACF</sequence>
<dbReference type="Proteomes" id="UP001428774">
    <property type="component" value="Unassembled WGS sequence"/>
</dbReference>
<keyword evidence="3" id="KW-1185">Reference proteome</keyword>
<organism evidence="2 3">
    <name type="scientific">Ponticoccus litoralis</name>
    <dbReference type="NCBI Taxonomy" id="422297"/>
    <lineage>
        <taxon>Bacteria</taxon>
        <taxon>Pseudomonadati</taxon>
        <taxon>Pseudomonadota</taxon>
        <taxon>Alphaproteobacteria</taxon>
        <taxon>Rhodobacterales</taxon>
        <taxon>Roseobacteraceae</taxon>
        <taxon>Ponticoccus</taxon>
    </lineage>
</organism>
<evidence type="ECO:0000313" key="2">
    <source>
        <dbReference type="EMBL" id="MEN9061049.1"/>
    </source>
</evidence>
<feature type="region of interest" description="Disordered" evidence="1">
    <location>
        <begin position="18"/>
        <end position="44"/>
    </location>
</feature>